<protein>
    <recommendedName>
        <fullName evidence="3">TPR repeat-containing protein</fullName>
    </recommendedName>
</protein>
<dbReference type="PANTHER" id="PTHR21529:SF4">
    <property type="entry name" value="TPR AND ANKYRIN REPEAT-CONTAINING PROTEIN 1"/>
    <property type="match status" value="1"/>
</dbReference>
<dbReference type="RefSeq" id="WP_155083788.1">
    <property type="nucleotide sequence ID" value="NZ_WMIA01000009.1"/>
</dbReference>
<dbReference type="EMBL" id="WMIA01000009">
    <property type="protein sequence ID" value="MTF39010.1"/>
    <property type="molecule type" value="Genomic_DNA"/>
</dbReference>
<evidence type="ECO:0008006" key="3">
    <source>
        <dbReference type="Google" id="ProtNLM"/>
    </source>
</evidence>
<dbReference type="InterPro" id="IPR011990">
    <property type="entry name" value="TPR-like_helical_dom_sf"/>
</dbReference>
<reference evidence="1 2" key="1">
    <citation type="submission" date="2019-11" db="EMBL/GenBank/DDBJ databases">
        <title>Isolation of a new High Light Tolerant Cyanobacteria.</title>
        <authorList>
            <person name="Dobson Z."/>
            <person name="Vaughn N."/>
            <person name="Vaughn M."/>
            <person name="Fromme P."/>
            <person name="Mazor Y."/>
        </authorList>
    </citation>
    <scope>NUCLEOTIDE SEQUENCE [LARGE SCALE GENOMIC DNA]</scope>
    <source>
        <strain evidence="1 2">0216</strain>
    </source>
</reference>
<dbReference type="Gene3D" id="3.40.50.300">
    <property type="entry name" value="P-loop containing nucleotide triphosphate hydrolases"/>
    <property type="match status" value="1"/>
</dbReference>
<evidence type="ECO:0000313" key="2">
    <source>
        <dbReference type="Proteomes" id="UP000437131"/>
    </source>
</evidence>
<evidence type="ECO:0000313" key="1">
    <source>
        <dbReference type="EMBL" id="MTF39010.1"/>
    </source>
</evidence>
<dbReference type="InterPro" id="IPR027417">
    <property type="entry name" value="P-loop_NTPase"/>
</dbReference>
<organism evidence="1 2">
    <name type="scientific">Cyanobacterium aponinum 0216</name>
    <dbReference type="NCBI Taxonomy" id="2676140"/>
    <lineage>
        <taxon>Bacteria</taxon>
        <taxon>Bacillati</taxon>
        <taxon>Cyanobacteriota</taxon>
        <taxon>Cyanophyceae</taxon>
        <taxon>Oscillatoriophycideae</taxon>
        <taxon>Chroococcales</taxon>
        <taxon>Geminocystaceae</taxon>
        <taxon>Cyanobacterium</taxon>
    </lineage>
</organism>
<proteinExistence type="predicted"/>
<dbReference type="SUPFAM" id="SSF48452">
    <property type="entry name" value="TPR-like"/>
    <property type="match status" value="3"/>
</dbReference>
<dbReference type="Proteomes" id="UP000437131">
    <property type="component" value="Unassembled WGS sequence"/>
</dbReference>
<dbReference type="Gene3D" id="1.25.40.10">
    <property type="entry name" value="Tetratricopeptide repeat domain"/>
    <property type="match status" value="3"/>
</dbReference>
<dbReference type="SUPFAM" id="SSF52540">
    <property type="entry name" value="P-loop containing nucleoside triphosphate hydrolases"/>
    <property type="match status" value="1"/>
</dbReference>
<dbReference type="InterPro" id="IPR039904">
    <property type="entry name" value="TRANK1"/>
</dbReference>
<comment type="caution">
    <text evidence="1">The sequence shown here is derived from an EMBL/GenBank/DDBJ whole genome shotgun (WGS) entry which is preliminary data.</text>
</comment>
<accession>A0A844GSP5</accession>
<dbReference type="PANTHER" id="PTHR21529">
    <property type="entry name" value="MAMMARY TURMOR VIRUS RECEPTOR HOMOLOG 1, 2 MTVR1, 2"/>
    <property type="match status" value="1"/>
</dbReference>
<name>A0A844GSP5_9CHRO</name>
<sequence length="1325" mass="156678">MMTSTELIVKISSQLWLKLYSLSTHVPIDFVKNFLELINQKDSQDKIKLFFPNKYQKIALFFSDSNICISSFLVENNGKCVVKIVDIISVNNLAKKIENFIDNNSEFSKYIEIFFDSNQFSYSEQIIGTVDPREQINIEYFSFSKYDFSAKYIFSSTKGSSNLVILSPQQEEIITKSPHFPAIITGHKGTGKTTTALYSALIEEGKLEEDLPKKILFLTKSKSDAQKYQKISQKIVSDNNINFTNYLHLGKNIIEKYPLIFNYKFLSQRQVTFYKFYEEFFKSQQVISLNPEYLWEEIRILIKGSFKSIRGENNLLSLKEYLALTNQSVFPSNSDFNFIYNLATYYQEWLISQNYWDELDLTQYLLRQLPSNYQGDFDVVYIDGVENFSELQTQFILKLLKIKSNDDYLPQIFFVGDNDNYLKVNNQSWNRLKKILINCFHKLPQWAKIRELIENTELNGSFLYNKNIVNLQSTIASIAGISLNHKSWIQSFNKPLVISEINSEFIISKSSLNIDSAIIVFSEAEKARLQNIFSQDSERIISFNEVDSLDFEEVLIWKPFDSNNDIFNSQIGSLYDCNNPTVYKQDLIYLCSNLGRKQVYFYDDTFDSIWNESEINQTLEIGYETELESMFNRKYSSDQEIHIADKYLELGNNKSYQIAEQIYNLYQDEFGLNKVNALWEEKKGNYGKAGDIWNKVGLFDYAINCWNEVDHQLWLAKWSVLDNEEWQKRGLYFEKINNYKLAKLCYEKGNDFEGKLRCLARDNQWELAGDECLERNLLERANEYYDLADKFYRQSEQMKLAIKMWTKLGQWKKIALIWEELNQWEKAGNCWQKDGDIERAANCWQKAQKWTEAQKCWEELGNWRELALSYEHEEKWISAAQTWLKITEMEKAALCYQKGNQWDLAESIWQELGYWGFVAIALQQQNKWEEAAQAWSKTNPNELQGLCYEQSEKWDQAEKAWLEAKNWYRSILAGEKQGKWQEAAESWENLGEWQKAGEAWEKINQLEKAALCFEEGELWHLAQKHWQTLQKSDRLAENLEKQEKWQESAQEWEKLQEWEKAGKAWQQIGEKEKAALCFENGELWHLAEDCWQELENWEKLEYVCKKQGSWQKAALDWLKVNQFEKAALCYEQCDNWQKAAQYWARAAQQNPSGVQNWEKSANAYEQLQEWEKAAENYLKASNHEKAGLCYEKCKHWEKAEECWRKSWKWEKLALVCEHQQKWEEAGKAWFSIKEIEKAGLCYEKAENWQKAEDCWRQLNNWQRLAMVCENQQQWEEAAQLWQFLSEWQKAALACLKMDDLETAIKYYEKGGYTQEAEICRQKLNS</sequence>
<gene>
    <name evidence="1" type="ORF">GGC33_08720</name>
</gene>